<dbReference type="InParanoid" id="A0A1Y2EI83"/>
<dbReference type="AlphaFoldDB" id="A0A1Y2EI83"/>
<dbReference type="Proteomes" id="UP000193689">
    <property type="component" value="Unassembled WGS sequence"/>
</dbReference>
<dbReference type="OrthoDB" id="4966at2759"/>
<evidence type="ECO:0000313" key="1">
    <source>
        <dbReference type="EMBL" id="ORY71292.1"/>
    </source>
</evidence>
<name>A0A1Y2EI83_9PEZI</name>
<keyword evidence="2" id="KW-1185">Reference proteome</keyword>
<dbReference type="STRING" id="1141098.A0A1Y2EI83"/>
<reference evidence="1 2" key="1">
    <citation type="submission" date="2016-07" db="EMBL/GenBank/DDBJ databases">
        <title>Pervasive Adenine N6-methylation of Active Genes in Fungi.</title>
        <authorList>
            <consortium name="DOE Joint Genome Institute"/>
            <person name="Mondo S.J."/>
            <person name="Dannebaum R.O."/>
            <person name="Kuo R.C."/>
            <person name="Labutti K."/>
            <person name="Haridas S."/>
            <person name="Kuo A."/>
            <person name="Salamov A."/>
            <person name="Ahrendt S.R."/>
            <person name="Lipzen A."/>
            <person name="Sullivan W."/>
            <person name="Andreopoulos W.B."/>
            <person name="Clum A."/>
            <person name="Lindquist E."/>
            <person name="Daum C."/>
            <person name="Ramamoorthy G.K."/>
            <person name="Gryganskyi A."/>
            <person name="Culley D."/>
            <person name="Magnuson J.K."/>
            <person name="James T.Y."/>
            <person name="O'Malley M.A."/>
            <person name="Stajich J.E."/>
            <person name="Spatafora J.W."/>
            <person name="Visel A."/>
            <person name="Grigoriev I.V."/>
        </authorList>
    </citation>
    <scope>NUCLEOTIDE SEQUENCE [LARGE SCALE GENOMIC DNA]</scope>
    <source>
        <strain evidence="1 2">CBS 129021</strain>
    </source>
</reference>
<sequence length="357" mass="41814">ESILANVAGHAEFIQRIGSYLSPTELLNLYCASRHFNSMIENCMRSSFYRWSLLHAPKGMFVFDWRHWQYRHLIKEDKSFRSKVSPPLLGPLKGGEPKIHKRMIPTMKWFQMICFREEIVSDILATLARQGLRYPRGTSISVMKLWRLLDLRTTKERNLLIQDKNIFTDVDLWNMQHFLCKLALRFNDPVYGPESCDVVTLFMSQKSLLPLWELLFGHKYYSVHSFLQLKIRTDLGHKWHLPDGSDWQGPDKNLILGVPAREVGQLYLGTDGKKLVRPASLIATESARRQLHLEDHILNMFLWGFVDLRTGNNLGPTEQEIFMKDEDRKNRSIDTTNEFTKYHARNALWHALSRDEK</sequence>
<comment type="caution">
    <text evidence="1">The sequence shown here is derived from an EMBL/GenBank/DDBJ whole genome shotgun (WGS) entry which is preliminary data.</text>
</comment>
<dbReference type="RefSeq" id="XP_040720884.1">
    <property type="nucleotide sequence ID" value="XM_040854656.1"/>
</dbReference>
<gene>
    <name evidence="1" type="ORF">BCR38DRAFT_310932</name>
</gene>
<feature type="non-terminal residue" evidence="1">
    <location>
        <position position="1"/>
    </location>
</feature>
<feature type="non-terminal residue" evidence="1">
    <location>
        <position position="357"/>
    </location>
</feature>
<organism evidence="1 2">
    <name type="scientific">Pseudomassariella vexata</name>
    <dbReference type="NCBI Taxonomy" id="1141098"/>
    <lineage>
        <taxon>Eukaryota</taxon>
        <taxon>Fungi</taxon>
        <taxon>Dikarya</taxon>
        <taxon>Ascomycota</taxon>
        <taxon>Pezizomycotina</taxon>
        <taxon>Sordariomycetes</taxon>
        <taxon>Xylariomycetidae</taxon>
        <taxon>Amphisphaeriales</taxon>
        <taxon>Pseudomassariaceae</taxon>
        <taxon>Pseudomassariella</taxon>
    </lineage>
</organism>
<dbReference type="GeneID" id="63770868"/>
<evidence type="ECO:0000313" key="2">
    <source>
        <dbReference type="Proteomes" id="UP000193689"/>
    </source>
</evidence>
<accession>A0A1Y2EI83</accession>
<protein>
    <recommendedName>
        <fullName evidence="3">F-box domain-containing protein</fullName>
    </recommendedName>
</protein>
<dbReference type="EMBL" id="MCFJ01000001">
    <property type="protein sequence ID" value="ORY71292.1"/>
    <property type="molecule type" value="Genomic_DNA"/>
</dbReference>
<evidence type="ECO:0008006" key="3">
    <source>
        <dbReference type="Google" id="ProtNLM"/>
    </source>
</evidence>
<proteinExistence type="predicted"/>